<evidence type="ECO:0000256" key="1">
    <source>
        <dbReference type="SAM" id="SignalP"/>
    </source>
</evidence>
<feature type="signal peptide" evidence="1">
    <location>
        <begin position="1"/>
        <end position="25"/>
    </location>
</feature>
<organism evidence="2 3">
    <name type="scientific">Sphingomonas aracearum</name>
    <dbReference type="NCBI Taxonomy" id="2283317"/>
    <lineage>
        <taxon>Bacteria</taxon>
        <taxon>Pseudomonadati</taxon>
        <taxon>Pseudomonadota</taxon>
        <taxon>Alphaproteobacteria</taxon>
        <taxon>Sphingomonadales</taxon>
        <taxon>Sphingomonadaceae</taxon>
        <taxon>Sphingomonas</taxon>
    </lineage>
</organism>
<dbReference type="Proteomes" id="UP000253918">
    <property type="component" value="Unassembled WGS sequence"/>
</dbReference>
<evidence type="ECO:0000313" key="3">
    <source>
        <dbReference type="Proteomes" id="UP000253918"/>
    </source>
</evidence>
<protein>
    <recommendedName>
        <fullName evidence="4">PepSY domain-containing protein</fullName>
    </recommendedName>
</protein>
<evidence type="ECO:0008006" key="4">
    <source>
        <dbReference type="Google" id="ProtNLM"/>
    </source>
</evidence>
<evidence type="ECO:0000313" key="2">
    <source>
        <dbReference type="EMBL" id="RDE04870.1"/>
    </source>
</evidence>
<dbReference type="AlphaFoldDB" id="A0A369VUJ8"/>
<reference evidence="2 3" key="1">
    <citation type="submission" date="2018-07" db="EMBL/GenBank/DDBJ databases">
        <title>a novel species of Sphingomonas isolated from the rhizosphere soil of Araceae plant.</title>
        <authorList>
            <person name="Zhiyong W."/>
            <person name="Qinglan Z."/>
            <person name="Zhiwei F."/>
            <person name="Ding X."/>
            <person name="Gejiao W."/>
            <person name="Shixue Z."/>
        </authorList>
    </citation>
    <scope>NUCLEOTIDE SEQUENCE [LARGE SCALE GENOMIC DNA]</scope>
    <source>
        <strain evidence="2 3">WZY 27</strain>
    </source>
</reference>
<keyword evidence="3" id="KW-1185">Reference proteome</keyword>
<feature type="chain" id="PRO_5016843734" description="PepSY domain-containing protein" evidence="1">
    <location>
        <begin position="26"/>
        <end position="104"/>
    </location>
</feature>
<accession>A0A369VUJ8</accession>
<gene>
    <name evidence="2" type="ORF">DVW87_14990</name>
</gene>
<name>A0A369VUJ8_9SPHN</name>
<sequence length="104" mass="11506">MRQPMRMKFLLLVPGLLVLAAPSLAQPVQRRAAPGVKDAMRRCRLLPLPQVVDGARARMGDARWIGADLDILSCVYTLKFLRDGAVIWVEMDGQSGRYLGQTGN</sequence>
<proteinExistence type="predicted"/>
<comment type="caution">
    <text evidence="2">The sequence shown here is derived from an EMBL/GenBank/DDBJ whole genome shotgun (WGS) entry which is preliminary data.</text>
</comment>
<keyword evidence="1" id="KW-0732">Signal</keyword>
<dbReference type="EMBL" id="QQNB01000003">
    <property type="protein sequence ID" value="RDE04870.1"/>
    <property type="molecule type" value="Genomic_DNA"/>
</dbReference>